<dbReference type="InterPro" id="IPR003423">
    <property type="entry name" value="OMP_efflux"/>
</dbReference>
<evidence type="ECO:0000256" key="1">
    <source>
        <dbReference type="ARBA" id="ARBA00007613"/>
    </source>
</evidence>
<evidence type="ECO:0000256" key="2">
    <source>
        <dbReference type="SAM" id="SignalP"/>
    </source>
</evidence>
<dbReference type="InterPro" id="IPR010131">
    <property type="entry name" value="MdtP/NodT-like"/>
</dbReference>
<protein>
    <submittedName>
        <fullName evidence="3">TolC family protein</fullName>
    </submittedName>
</protein>
<accession>A0A7V5LK45</accession>
<dbReference type="AlphaFoldDB" id="A0A7V5LK45"/>
<dbReference type="PANTHER" id="PTHR30203:SF24">
    <property type="entry name" value="BLR4935 PROTEIN"/>
    <property type="match status" value="1"/>
</dbReference>
<dbReference type="Proteomes" id="UP000886111">
    <property type="component" value="Unassembled WGS sequence"/>
</dbReference>
<evidence type="ECO:0000313" key="3">
    <source>
        <dbReference type="EMBL" id="HHE55348.1"/>
    </source>
</evidence>
<proteinExistence type="inferred from homology"/>
<dbReference type="PANTHER" id="PTHR30203">
    <property type="entry name" value="OUTER MEMBRANE CATION EFFLUX PROTEIN"/>
    <property type="match status" value="1"/>
</dbReference>
<keyword evidence="2" id="KW-0732">Signal</keyword>
<sequence>MKILVMVLVAMLFIAGCNSHQIQAIKTQPAPLIQTIKEQVQNQNTQNTVSGSLTLLDALKLALENNPQLSVFSLEVRAREAAALQASLWPNPEAEIEIENFAGSGPLSGFKSTETTISIGQLIELAGKRAKRTQLANLKAESASWNFESKKLEIYAQTVQFFNEVLIAQKEVALNNEILNLNQKFKEQVLFRIASGRISSAELARANVEVSRAKIALEQ</sequence>
<reference evidence="3" key="1">
    <citation type="journal article" date="2020" name="mSystems">
        <title>Genome- and Community-Level Interaction Insights into Carbon Utilization and Element Cycling Functions of Hydrothermarchaeota in Hydrothermal Sediment.</title>
        <authorList>
            <person name="Zhou Z."/>
            <person name="Liu Y."/>
            <person name="Xu W."/>
            <person name="Pan J."/>
            <person name="Luo Z.H."/>
            <person name="Li M."/>
        </authorList>
    </citation>
    <scope>NUCLEOTIDE SEQUENCE [LARGE SCALE GENOMIC DNA]</scope>
    <source>
        <strain evidence="3">HyVt-76</strain>
    </source>
</reference>
<feature type="chain" id="PRO_5031132191" evidence="2">
    <location>
        <begin position="20"/>
        <end position="219"/>
    </location>
</feature>
<comment type="similarity">
    <text evidence="1">Belongs to the outer membrane factor (OMF) (TC 1.B.17) family.</text>
</comment>
<dbReference type="Gene3D" id="1.20.1600.10">
    <property type="entry name" value="Outer membrane efflux proteins (OEP)"/>
    <property type="match status" value="1"/>
</dbReference>
<dbReference type="EMBL" id="DRTD01000449">
    <property type="protein sequence ID" value="HHE55348.1"/>
    <property type="molecule type" value="Genomic_DNA"/>
</dbReference>
<dbReference type="SUPFAM" id="SSF56954">
    <property type="entry name" value="Outer membrane efflux proteins (OEP)"/>
    <property type="match status" value="1"/>
</dbReference>
<gene>
    <name evidence="3" type="ORF">ENL21_06160</name>
</gene>
<feature type="non-terminal residue" evidence="3">
    <location>
        <position position="219"/>
    </location>
</feature>
<name>A0A7V5LK45_CALAY</name>
<dbReference type="PROSITE" id="PS51257">
    <property type="entry name" value="PROKAR_LIPOPROTEIN"/>
    <property type="match status" value="1"/>
</dbReference>
<comment type="caution">
    <text evidence="3">The sequence shown here is derived from an EMBL/GenBank/DDBJ whole genome shotgun (WGS) entry which is preliminary data.</text>
</comment>
<feature type="signal peptide" evidence="2">
    <location>
        <begin position="1"/>
        <end position="19"/>
    </location>
</feature>
<dbReference type="Pfam" id="PF02321">
    <property type="entry name" value="OEP"/>
    <property type="match status" value="1"/>
</dbReference>
<dbReference type="GO" id="GO:0015562">
    <property type="term" value="F:efflux transmembrane transporter activity"/>
    <property type="evidence" value="ECO:0007669"/>
    <property type="project" value="InterPro"/>
</dbReference>
<organism evidence="3">
    <name type="scientific">Caldithrix abyssi</name>
    <dbReference type="NCBI Taxonomy" id="187145"/>
    <lineage>
        <taxon>Bacteria</taxon>
        <taxon>Pseudomonadati</taxon>
        <taxon>Calditrichota</taxon>
        <taxon>Calditrichia</taxon>
        <taxon>Calditrichales</taxon>
        <taxon>Calditrichaceae</taxon>
        <taxon>Caldithrix</taxon>
    </lineage>
</organism>